<proteinExistence type="evidence at transcript level"/>
<name>Q29QD3_DROME</name>
<dbReference type="HOGENOM" id="CLU_2111371_0_0_1"/>
<dbReference type="VEuPathDB" id="VectorBase:FBgn0050114"/>
<sequence>MQISELIKLAKSSSVSSSSSSSSSLRSGSRIIIKFDINNIRNRCSALCPSLKSPRLDSLLINKRRLPWQKFGDGLRCLKILRHLSSRAKVKVSRRRSRTWPADLKIWGSTYMHTCNIAYNGIRVYNGDVGIAKLANVFEGNALHTCVYVTVA</sequence>
<accession>Q29QD3</accession>
<dbReference type="EMBL" id="BT024457">
    <property type="protein sequence ID" value="ABC86519.1"/>
    <property type="molecule type" value="mRNA"/>
</dbReference>
<organism evidence="1">
    <name type="scientific">Drosophila melanogaster</name>
    <name type="common">Fruit fly</name>
    <dbReference type="NCBI Taxonomy" id="7227"/>
    <lineage>
        <taxon>Eukaryota</taxon>
        <taxon>Metazoa</taxon>
        <taxon>Ecdysozoa</taxon>
        <taxon>Arthropoda</taxon>
        <taxon>Hexapoda</taxon>
        <taxon>Insecta</taxon>
        <taxon>Pterygota</taxon>
        <taxon>Neoptera</taxon>
        <taxon>Endopterygota</taxon>
        <taxon>Diptera</taxon>
        <taxon>Brachycera</taxon>
        <taxon>Muscomorpha</taxon>
        <taxon>Ephydroidea</taxon>
        <taxon>Drosophilidae</taxon>
        <taxon>Drosophila</taxon>
        <taxon>Sophophora</taxon>
    </lineage>
</organism>
<evidence type="ECO:0000313" key="1">
    <source>
        <dbReference type="EMBL" id="ABC86519.1"/>
    </source>
</evidence>
<dbReference type="AlphaFoldDB" id="Q29QD3"/>
<dbReference type="OrthoDB" id="7872767at2759"/>
<protein>
    <submittedName>
        <fullName evidence="1">AT27090p</fullName>
    </submittedName>
</protein>
<dbReference type="ExpressionAtlas" id="Q29QD3">
    <property type="expression patterns" value="baseline and differential"/>
</dbReference>
<reference evidence="1" key="1">
    <citation type="submission" date="2006-01" db="EMBL/GenBank/DDBJ databases">
        <authorList>
            <person name="Stapleton M."/>
            <person name="Carlson J."/>
            <person name="Chavez C."/>
            <person name="Frise E."/>
            <person name="George R."/>
            <person name="Pacleb J."/>
            <person name="Park S."/>
            <person name="Wan K."/>
            <person name="Yu C."/>
            <person name="Celniker S."/>
        </authorList>
    </citation>
    <scope>NUCLEOTIDE SEQUENCE</scope>
</reference>